<evidence type="ECO:0000256" key="2">
    <source>
        <dbReference type="SAM" id="Phobius"/>
    </source>
</evidence>
<reference evidence="3 4" key="1">
    <citation type="journal article" date="2019" name="PLoS Biol.">
        <title>Sex chromosomes control vertical transmission of feminizing Wolbachia symbionts in an isopod.</title>
        <authorList>
            <person name="Becking T."/>
            <person name="Chebbi M.A."/>
            <person name="Giraud I."/>
            <person name="Moumen B."/>
            <person name="Laverre T."/>
            <person name="Caubet Y."/>
            <person name="Peccoud J."/>
            <person name="Gilbert C."/>
            <person name="Cordaux R."/>
        </authorList>
    </citation>
    <scope>NUCLEOTIDE SEQUENCE [LARGE SCALE GENOMIC DNA]</scope>
    <source>
        <strain evidence="3">ANa2</strain>
        <tissue evidence="3">Whole body excluding digestive tract and cuticle</tissue>
    </source>
</reference>
<proteinExistence type="predicted"/>
<feature type="region of interest" description="Disordered" evidence="1">
    <location>
        <begin position="1"/>
        <end position="71"/>
    </location>
</feature>
<organism evidence="3 4">
    <name type="scientific">Armadillidium nasatum</name>
    <dbReference type="NCBI Taxonomy" id="96803"/>
    <lineage>
        <taxon>Eukaryota</taxon>
        <taxon>Metazoa</taxon>
        <taxon>Ecdysozoa</taxon>
        <taxon>Arthropoda</taxon>
        <taxon>Crustacea</taxon>
        <taxon>Multicrustacea</taxon>
        <taxon>Malacostraca</taxon>
        <taxon>Eumalacostraca</taxon>
        <taxon>Peracarida</taxon>
        <taxon>Isopoda</taxon>
        <taxon>Oniscidea</taxon>
        <taxon>Crinocheta</taxon>
        <taxon>Armadillidiidae</taxon>
        <taxon>Armadillidium</taxon>
    </lineage>
</organism>
<sequence>MEKNNLTSSSDGDGKIIINEKACIQSSGGGEKSKNDAAKDMPSISPLDRKISSSEKNLNIPDDDSGESGLCNNAYEEEKEAPDENLDAYKIKEESNQESEKKDVEMAEESLLHEKGKFINMFWLANQFLEGTSNTVEGDIINNYKKKFKQSFEIRRMDPAFGDIYSIFLYTLLVFSVNKTGIVTLMQFFFDDKSCDISFSILLSLFRSQINHKAFFFKGLF</sequence>
<comment type="caution">
    <text evidence="3">The sequence shown here is derived from an EMBL/GenBank/DDBJ whole genome shotgun (WGS) entry which is preliminary data.</text>
</comment>
<accession>A0A5N5TKE5</accession>
<evidence type="ECO:0000313" key="3">
    <source>
        <dbReference type="EMBL" id="KAB7506621.1"/>
    </source>
</evidence>
<keyword evidence="2" id="KW-1133">Transmembrane helix</keyword>
<name>A0A5N5TKE5_9CRUS</name>
<dbReference type="Proteomes" id="UP000326759">
    <property type="component" value="Unassembled WGS sequence"/>
</dbReference>
<feature type="compositionally biased region" description="Polar residues" evidence="1">
    <location>
        <begin position="1"/>
        <end position="11"/>
    </location>
</feature>
<keyword evidence="4" id="KW-1185">Reference proteome</keyword>
<keyword evidence="2" id="KW-0472">Membrane</keyword>
<dbReference type="AlphaFoldDB" id="A0A5N5TKE5"/>
<feature type="transmembrane region" description="Helical" evidence="2">
    <location>
        <begin position="164"/>
        <end position="190"/>
    </location>
</feature>
<dbReference type="EMBL" id="SEYY01000723">
    <property type="protein sequence ID" value="KAB7506621.1"/>
    <property type="molecule type" value="Genomic_DNA"/>
</dbReference>
<keyword evidence="2" id="KW-0812">Transmembrane</keyword>
<dbReference type="OrthoDB" id="10474542at2759"/>
<gene>
    <name evidence="3" type="ORF">Anas_09411</name>
</gene>
<evidence type="ECO:0000256" key="1">
    <source>
        <dbReference type="SAM" id="MobiDB-lite"/>
    </source>
</evidence>
<protein>
    <submittedName>
        <fullName evidence="3">Uncharacterized protein</fullName>
    </submittedName>
</protein>
<evidence type="ECO:0000313" key="4">
    <source>
        <dbReference type="Proteomes" id="UP000326759"/>
    </source>
</evidence>